<dbReference type="AlphaFoldDB" id="A0AAV6W9D0"/>
<evidence type="ECO:0000313" key="2">
    <source>
        <dbReference type="Proteomes" id="UP000826271"/>
    </source>
</evidence>
<dbReference type="SUPFAM" id="SSF53474">
    <property type="entry name" value="alpha/beta-Hydrolases"/>
    <property type="match status" value="1"/>
</dbReference>
<sequence>MPSRVVTIHGSKDKIVRLEEAFEFKNVLTNQNIHIIKRANHGYVKHQAELASTVVFSIKESLYLSKHTMV</sequence>
<evidence type="ECO:0000313" key="1">
    <source>
        <dbReference type="EMBL" id="KAG8367229.1"/>
    </source>
</evidence>
<name>A0AAV6W9D0_9LAMI</name>
<dbReference type="EMBL" id="WHWC01000016">
    <property type="protein sequence ID" value="KAG8367229.1"/>
    <property type="molecule type" value="Genomic_DNA"/>
</dbReference>
<proteinExistence type="predicted"/>
<comment type="caution">
    <text evidence="1">The sequence shown here is derived from an EMBL/GenBank/DDBJ whole genome shotgun (WGS) entry which is preliminary data.</text>
</comment>
<dbReference type="Gene3D" id="3.40.50.1820">
    <property type="entry name" value="alpha/beta hydrolase"/>
    <property type="match status" value="1"/>
</dbReference>
<keyword evidence="2" id="KW-1185">Reference proteome</keyword>
<dbReference type="Proteomes" id="UP000826271">
    <property type="component" value="Unassembled WGS sequence"/>
</dbReference>
<reference evidence="1" key="1">
    <citation type="submission" date="2019-10" db="EMBL/GenBank/DDBJ databases">
        <authorList>
            <person name="Zhang R."/>
            <person name="Pan Y."/>
            <person name="Wang J."/>
            <person name="Ma R."/>
            <person name="Yu S."/>
        </authorList>
    </citation>
    <scope>NUCLEOTIDE SEQUENCE</scope>
    <source>
        <strain evidence="1">LA-IB0</strain>
        <tissue evidence="1">Leaf</tissue>
    </source>
</reference>
<accession>A0AAV6W9D0</accession>
<gene>
    <name evidence="1" type="ORF">BUALT_Bualt16G0050900</name>
</gene>
<evidence type="ECO:0008006" key="3">
    <source>
        <dbReference type="Google" id="ProtNLM"/>
    </source>
</evidence>
<organism evidence="1 2">
    <name type="scientific">Buddleja alternifolia</name>
    <dbReference type="NCBI Taxonomy" id="168488"/>
    <lineage>
        <taxon>Eukaryota</taxon>
        <taxon>Viridiplantae</taxon>
        <taxon>Streptophyta</taxon>
        <taxon>Embryophyta</taxon>
        <taxon>Tracheophyta</taxon>
        <taxon>Spermatophyta</taxon>
        <taxon>Magnoliopsida</taxon>
        <taxon>eudicotyledons</taxon>
        <taxon>Gunneridae</taxon>
        <taxon>Pentapetalae</taxon>
        <taxon>asterids</taxon>
        <taxon>lamiids</taxon>
        <taxon>Lamiales</taxon>
        <taxon>Scrophulariaceae</taxon>
        <taxon>Buddlejeae</taxon>
        <taxon>Buddleja</taxon>
    </lineage>
</organism>
<dbReference type="InterPro" id="IPR029058">
    <property type="entry name" value="AB_hydrolase_fold"/>
</dbReference>
<protein>
    <recommendedName>
        <fullName evidence="3">Peptidase S9 prolyl oligopeptidase catalytic domain-containing protein</fullName>
    </recommendedName>
</protein>